<dbReference type="Proteomes" id="UP000823775">
    <property type="component" value="Unassembled WGS sequence"/>
</dbReference>
<accession>A0ABS8V502</accession>
<reference evidence="1 2" key="1">
    <citation type="journal article" date="2021" name="BMC Genomics">
        <title>Datura genome reveals duplications of psychoactive alkaloid biosynthetic genes and high mutation rate following tissue culture.</title>
        <authorList>
            <person name="Rajewski A."/>
            <person name="Carter-House D."/>
            <person name="Stajich J."/>
            <person name="Litt A."/>
        </authorList>
    </citation>
    <scope>NUCLEOTIDE SEQUENCE [LARGE SCALE GENOMIC DNA]</scope>
    <source>
        <strain evidence="1">AR-01</strain>
    </source>
</reference>
<proteinExistence type="predicted"/>
<protein>
    <submittedName>
        <fullName evidence="1">Uncharacterized protein</fullName>
    </submittedName>
</protein>
<gene>
    <name evidence="1" type="ORF">HAX54_027299</name>
</gene>
<evidence type="ECO:0000313" key="2">
    <source>
        <dbReference type="Proteomes" id="UP000823775"/>
    </source>
</evidence>
<evidence type="ECO:0000313" key="1">
    <source>
        <dbReference type="EMBL" id="MCD9641229.1"/>
    </source>
</evidence>
<name>A0ABS8V502_DATST</name>
<sequence>MVCWCDAYYEDYGAVDNVLVDYIPYVITVATEMDGVDVGSGAQDRLAPSLQALHSYHTFVCQGLNIYYANIRHEPLGQPTYQTRSCSDVENLVATGVLSSIITPILNGNPNIKMATNIALSSPKELDLPLGSS</sequence>
<comment type="caution">
    <text evidence="1">The sequence shown here is derived from an EMBL/GenBank/DDBJ whole genome shotgun (WGS) entry which is preliminary data.</text>
</comment>
<dbReference type="EMBL" id="JACEIK010003307">
    <property type="protein sequence ID" value="MCD9641229.1"/>
    <property type="molecule type" value="Genomic_DNA"/>
</dbReference>
<organism evidence="1 2">
    <name type="scientific">Datura stramonium</name>
    <name type="common">Jimsonweed</name>
    <name type="synonym">Common thornapple</name>
    <dbReference type="NCBI Taxonomy" id="4076"/>
    <lineage>
        <taxon>Eukaryota</taxon>
        <taxon>Viridiplantae</taxon>
        <taxon>Streptophyta</taxon>
        <taxon>Embryophyta</taxon>
        <taxon>Tracheophyta</taxon>
        <taxon>Spermatophyta</taxon>
        <taxon>Magnoliopsida</taxon>
        <taxon>eudicotyledons</taxon>
        <taxon>Gunneridae</taxon>
        <taxon>Pentapetalae</taxon>
        <taxon>asterids</taxon>
        <taxon>lamiids</taxon>
        <taxon>Solanales</taxon>
        <taxon>Solanaceae</taxon>
        <taxon>Solanoideae</taxon>
        <taxon>Datureae</taxon>
        <taxon>Datura</taxon>
    </lineage>
</organism>
<keyword evidence="2" id="KW-1185">Reference proteome</keyword>